<reference evidence="1 2" key="1">
    <citation type="journal article" date="2022" name="bioRxiv">
        <title>Genomics of Preaxostyla Flagellates Illuminates Evolutionary Transitions and the Path Towards Mitochondrial Loss.</title>
        <authorList>
            <person name="Novak L.V.F."/>
            <person name="Treitli S.C."/>
            <person name="Pyrih J."/>
            <person name="Halakuc P."/>
            <person name="Pipaliya S.V."/>
            <person name="Vacek V."/>
            <person name="Brzon O."/>
            <person name="Soukal P."/>
            <person name="Eme L."/>
            <person name="Dacks J.B."/>
            <person name="Karnkowska A."/>
            <person name="Elias M."/>
            <person name="Hampl V."/>
        </authorList>
    </citation>
    <scope>NUCLEOTIDE SEQUENCE [LARGE SCALE GENOMIC DNA]</scope>
    <source>
        <strain evidence="1">NAU3</strain>
        <tissue evidence="1">Gut</tissue>
    </source>
</reference>
<sequence>MRKVAVVSRIIIPAFLSKSLSLITPVNDDLTLQVLHVLYHSALAKDDFCRFEVGSDVTVHRFARSLRFILWEPKTASLGDIYEELGHISGHRDIINASTKLARHLPQLSHYSLLSRLQASNIAFNHR</sequence>
<evidence type="ECO:0000313" key="1">
    <source>
        <dbReference type="EMBL" id="KAK2954566.1"/>
    </source>
</evidence>
<name>A0ABQ9XT20_9EUKA</name>
<gene>
    <name evidence="1" type="ORF">BLNAU_10417</name>
</gene>
<dbReference type="Proteomes" id="UP001281761">
    <property type="component" value="Unassembled WGS sequence"/>
</dbReference>
<comment type="caution">
    <text evidence="1">The sequence shown here is derived from an EMBL/GenBank/DDBJ whole genome shotgun (WGS) entry which is preliminary data.</text>
</comment>
<proteinExistence type="predicted"/>
<accession>A0ABQ9XT20</accession>
<protein>
    <submittedName>
        <fullName evidence="1">Uncharacterized protein</fullName>
    </submittedName>
</protein>
<organism evidence="1 2">
    <name type="scientific">Blattamonas nauphoetae</name>
    <dbReference type="NCBI Taxonomy" id="2049346"/>
    <lineage>
        <taxon>Eukaryota</taxon>
        <taxon>Metamonada</taxon>
        <taxon>Preaxostyla</taxon>
        <taxon>Oxymonadida</taxon>
        <taxon>Blattamonas</taxon>
    </lineage>
</organism>
<evidence type="ECO:0000313" key="2">
    <source>
        <dbReference type="Proteomes" id="UP001281761"/>
    </source>
</evidence>
<keyword evidence="2" id="KW-1185">Reference proteome</keyword>
<dbReference type="EMBL" id="JARBJD010000076">
    <property type="protein sequence ID" value="KAK2954566.1"/>
    <property type="molecule type" value="Genomic_DNA"/>
</dbReference>